<comment type="caution">
    <text evidence="2">The sequence shown here is derived from an EMBL/GenBank/DDBJ whole genome shotgun (WGS) entry which is preliminary data.</text>
</comment>
<sequence>MTRDADKRATFAARLDELFRTVVNSDGRLYSTRAAASALTALGTPVSHTHVGKLRRGEADPRRSEMQAFATLFGVSLSYFTHDDDDNEVERRLARALGDPAIQAVAMRMGEADMSAEGKAAVAAMVEQVVFLEQAARRRGLSQGAVPDAPGDDG</sequence>
<evidence type="ECO:0000313" key="2">
    <source>
        <dbReference type="EMBL" id="GAA1801877.1"/>
    </source>
</evidence>
<dbReference type="EMBL" id="BAAALT010000061">
    <property type="protein sequence ID" value="GAA1801877.1"/>
    <property type="molecule type" value="Genomic_DNA"/>
</dbReference>
<gene>
    <name evidence="2" type="ORF">GCM10009682_24700</name>
</gene>
<dbReference type="Gene3D" id="1.10.260.40">
    <property type="entry name" value="lambda repressor-like DNA-binding domains"/>
    <property type="match status" value="1"/>
</dbReference>
<organism evidence="2 3">
    <name type="scientific">Luedemannella flava</name>
    <dbReference type="NCBI Taxonomy" id="349316"/>
    <lineage>
        <taxon>Bacteria</taxon>
        <taxon>Bacillati</taxon>
        <taxon>Actinomycetota</taxon>
        <taxon>Actinomycetes</taxon>
        <taxon>Micromonosporales</taxon>
        <taxon>Micromonosporaceae</taxon>
        <taxon>Luedemannella</taxon>
    </lineage>
</organism>
<keyword evidence="3" id="KW-1185">Reference proteome</keyword>
<dbReference type="InterPro" id="IPR001387">
    <property type="entry name" value="Cro/C1-type_HTH"/>
</dbReference>
<proteinExistence type="predicted"/>
<evidence type="ECO:0000313" key="3">
    <source>
        <dbReference type="Proteomes" id="UP001500218"/>
    </source>
</evidence>
<dbReference type="Proteomes" id="UP001500218">
    <property type="component" value="Unassembled WGS sequence"/>
</dbReference>
<feature type="domain" description="HTH cro/C1-type" evidence="1">
    <location>
        <begin position="46"/>
        <end position="80"/>
    </location>
</feature>
<evidence type="ECO:0000259" key="1">
    <source>
        <dbReference type="PROSITE" id="PS50943"/>
    </source>
</evidence>
<dbReference type="CDD" id="cd00093">
    <property type="entry name" value="HTH_XRE"/>
    <property type="match status" value="1"/>
</dbReference>
<dbReference type="PROSITE" id="PS50943">
    <property type="entry name" value="HTH_CROC1"/>
    <property type="match status" value="1"/>
</dbReference>
<accession>A0ABP4Y2P4</accession>
<dbReference type="RefSeq" id="WP_344129747.1">
    <property type="nucleotide sequence ID" value="NZ_BAAALT010000061.1"/>
</dbReference>
<dbReference type="InterPro" id="IPR010982">
    <property type="entry name" value="Lambda_DNA-bd_dom_sf"/>
</dbReference>
<protein>
    <recommendedName>
        <fullName evidence="1">HTH cro/C1-type domain-containing protein</fullName>
    </recommendedName>
</protein>
<reference evidence="3" key="1">
    <citation type="journal article" date="2019" name="Int. J. Syst. Evol. Microbiol.">
        <title>The Global Catalogue of Microorganisms (GCM) 10K type strain sequencing project: providing services to taxonomists for standard genome sequencing and annotation.</title>
        <authorList>
            <consortium name="The Broad Institute Genomics Platform"/>
            <consortium name="The Broad Institute Genome Sequencing Center for Infectious Disease"/>
            <person name="Wu L."/>
            <person name="Ma J."/>
        </authorList>
    </citation>
    <scope>NUCLEOTIDE SEQUENCE [LARGE SCALE GENOMIC DNA]</scope>
    <source>
        <strain evidence="3">JCM 13250</strain>
    </source>
</reference>
<name>A0ABP4Y2P4_9ACTN</name>